<dbReference type="EMBL" id="AMCI01004588">
    <property type="protein sequence ID" value="EJW97792.1"/>
    <property type="molecule type" value="Genomic_DNA"/>
</dbReference>
<feature type="non-terminal residue" evidence="1">
    <location>
        <position position="1"/>
    </location>
</feature>
<accession>J9G7N6</accession>
<sequence length="51" mass="5677">KQRKLTLRQLNALLSGLSGDSDSRKRAVEAADNQIESFKRDSLMKRTDSAA</sequence>
<organism evidence="1">
    <name type="scientific">gut metagenome</name>
    <dbReference type="NCBI Taxonomy" id="749906"/>
    <lineage>
        <taxon>unclassified sequences</taxon>
        <taxon>metagenomes</taxon>
        <taxon>organismal metagenomes</taxon>
    </lineage>
</organism>
<comment type="caution">
    <text evidence="1">The sequence shown here is derived from an EMBL/GenBank/DDBJ whole genome shotgun (WGS) entry which is preliminary data.</text>
</comment>
<dbReference type="AlphaFoldDB" id="J9G7N6"/>
<name>J9G7N6_9ZZZZ</name>
<evidence type="ECO:0000313" key="1">
    <source>
        <dbReference type="EMBL" id="EJW97792.1"/>
    </source>
</evidence>
<gene>
    <name evidence="1" type="ORF">EVA_14102</name>
</gene>
<proteinExistence type="predicted"/>
<reference evidence="1" key="1">
    <citation type="journal article" date="2012" name="PLoS ONE">
        <title>Gene sets for utilization of primary and secondary nutrition supplies in the distal gut of endangered iberian lynx.</title>
        <authorList>
            <person name="Alcaide M."/>
            <person name="Messina E."/>
            <person name="Richter M."/>
            <person name="Bargiela R."/>
            <person name="Peplies J."/>
            <person name="Huws S.A."/>
            <person name="Newbold C.J."/>
            <person name="Golyshin P.N."/>
            <person name="Simon M.A."/>
            <person name="Lopez G."/>
            <person name="Yakimov M.M."/>
            <person name="Ferrer M."/>
        </authorList>
    </citation>
    <scope>NUCLEOTIDE SEQUENCE</scope>
</reference>
<protein>
    <submittedName>
        <fullName evidence="1">Uncharacterized protein</fullName>
    </submittedName>
</protein>